<dbReference type="KEGG" id="fox:FOXG_21677"/>
<evidence type="ECO:0000313" key="3">
    <source>
        <dbReference type="Proteomes" id="UP000009097"/>
    </source>
</evidence>
<gene>
    <name evidence="2" type="ORF">FOXG_21677</name>
</gene>
<proteinExistence type="predicted"/>
<accession>A0A0J9W085</accession>
<organism evidence="2 3">
    <name type="scientific">Fusarium oxysporum f. sp. lycopersici (strain 4287 / CBS 123668 / FGSC 9935 / NRRL 34936)</name>
    <name type="common">Fusarium vascular wilt of tomato</name>
    <dbReference type="NCBI Taxonomy" id="426428"/>
    <lineage>
        <taxon>Eukaryota</taxon>
        <taxon>Fungi</taxon>
        <taxon>Dikarya</taxon>
        <taxon>Ascomycota</taxon>
        <taxon>Pezizomycotina</taxon>
        <taxon>Sordariomycetes</taxon>
        <taxon>Hypocreomycetidae</taxon>
        <taxon>Hypocreales</taxon>
        <taxon>Nectriaceae</taxon>
        <taxon>Fusarium</taxon>
        <taxon>Fusarium oxysporum species complex</taxon>
    </lineage>
</organism>
<name>A0A0J9W085_FUSO4</name>
<feature type="region of interest" description="Disordered" evidence="1">
    <location>
        <begin position="24"/>
        <end position="74"/>
    </location>
</feature>
<feature type="compositionally biased region" description="Basic and acidic residues" evidence="1">
    <location>
        <begin position="52"/>
        <end position="61"/>
    </location>
</feature>
<dbReference type="AlphaFoldDB" id="A0A0J9W085"/>
<dbReference type="RefSeq" id="XP_018254518.1">
    <property type="nucleotide sequence ID" value="XM_018402024.1"/>
</dbReference>
<evidence type="ECO:0000313" key="2">
    <source>
        <dbReference type="EMBL" id="KNB16473.1"/>
    </source>
</evidence>
<reference evidence="2" key="2">
    <citation type="journal article" date="2010" name="Nature">
        <title>Comparative genomics reveals mobile pathogenicity chromosomes in Fusarium.</title>
        <authorList>
            <person name="Ma L.J."/>
            <person name="van der Does H.C."/>
            <person name="Borkovich K.A."/>
            <person name="Coleman J.J."/>
            <person name="Daboussi M.J."/>
            <person name="Di Pietro A."/>
            <person name="Dufresne M."/>
            <person name="Freitag M."/>
            <person name="Grabherr M."/>
            <person name="Henrissat B."/>
            <person name="Houterman P.M."/>
            <person name="Kang S."/>
            <person name="Shim W.B."/>
            <person name="Woloshuk C."/>
            <person name="Xie X."/>
            <person name="Xu J.R."/>
            <person name="Antoniw J."/>
            <person name="Baker S.E."/>
            <person name="Bluhm B.H."/>
            <person name="Breakspear A."/>
            <person name="Brown D.W."/>
            <person name="Butchko R.A."/>
            <person name="Chapman S."/>
            <person name="Coulson R."/>
            <person name="Coutinho P.M."/>
            <person name="Danchin E.G."/>
            <person name="Diener A."/>
            <person name="Gale L.R."/>
            <person name="Gardiner D.M."/>
            <person name="Goff S."/>
            <person name="Hammond-Kosack K.E."/>
            <person name="Hilburn K."/>
            <person name="Hua-Van A."/>
            <person name="Jonkers W."/>
            <person name="Kazan K."/>
            <person name="Kodira C.D."/>
            <person name="Koehrsen M."/>
            <person name="Kumar L."/>
            <person name="Lee Y.H."/>
            <person name="Li L."/>
            <person name="Manners J.M."/>
            <person name="Miranda-Saavedra D."/>
            <person name="Mukherjee M."/>
            <person name="Park G."/>
            <person name="Park J."/>
            <person name="Park S.Y."/>
            <person name="Proctor R.H."/>
            <person name="Regev A."/>
            <person name="Ruiz-Roldan M.C."/>
            <person name="Sain D."/>
            <person name="Sakthikumar S."/>
            <person name="Sykes S."/>
            <person name="Schwartz D.C."/>
            <person name="Turgeon B.G."/>
            <person name="Wapinski I."/>
            <person name="Yoder O."/>
            <person name="Young S."/>
            <person name="Zeng Q."/>
            <person name="Zhou S."/>
            <person name="Galagan J."/>
            <person name="Cuomo C.A."/>
            <person name="Kistler H.C."/>
            <person name="Rep M."/>
        </authorList>
    </citation>
    <scope>NUCLEOTIDE SEQUENCE [LARGE SCALE GENOMIC DNA]</scope>
    <source>
        <strain evidence="2">4287</strain>
    </source>
</reference>
<protein>
    <submittedName>
        <fullName evidence="2">Uncharacterized protein</fullName>
    </submittedName>
</protein>
<reference evidence="2" key="1">
    <citation type="submission" date="2007-04" db="EMBL/GenBank/DDBJ databases">
        <authorList>
            <consortium name="The Broad Institute Genome Sequencing Platform"/>
            <person name="Birren B."/>
            <person name="Lander E."/>
            <person name="Galagan J."/>
            <person name="Nusbaum C."/>
            <person name="Devon K."/>
            <person name="Ma L.-J."/>
            <person name="Jaffe D."/>
            <person name="Butler J."/>
            <person name="Alvarez P."/>
            <person name="Gnerre S."/>
            <person name="Grabherr M."/>
            <person name="Kleber M."/>
            <person name="Mauceli E."/>
            <person name="Brockman W."/>
            <person name="MacCallum I.A."/>
            <person name="Young S."/>
            <person name="LaButti K."/>
            <person name="DeCaprio D."/>
            <person name="Crawford M."/>
            <person name="Koehrsen M."/>
            <person name="Engels R."/>
            <person name="Montgomery P."/>
            <person name="Pearson M."/>
            <person name="Howarth C."/>
            <person name="Larson L."/>
            <person name="White J."/>
            <person name="O'Leary S."/>
            <person name="Kodira C."/>
            <person name="Zeng Q."/>
            <person name="Yandava C."/>
            <person name="Alvarado L."/>
            <person name="Kistler C."/>
            <person name="Shim W.-B."/>
            <person name="Kang S."/>
            <person name="Woloshuk C."/>
        </authorList>
    </citation>
    <scope>NUCLEOTIDE SEQUENCE</scope>
    <source>
        <strain evidence="2">4287</strain>
    </source>
</reference>
<feature type="compositionally biased region" description="Acidic residues" evidence="1">
    <location>
        <begin position="24"/>
        <end position="50"/>
    </location>
</feature>
<evidence type="ECO:0000256" key="1">
    <source>
        <dbReference type="SAM" id="MobiDB-lite"/>
    </source>
</evidence>
<dbReference type="VEuPathDB" id="FungiDB:FOXG_21677"/>
<dbReference type="GeneID" id="28962383"/>
<dbReference type="OrthoDB" id="5098412at2759"/>
<sequence length="74" mass="8703">MLEQLWSDRIWEDQPPTSLVYIEEYGEDEIEEEGEEEDNSENEGGSDYEDSSNIKDAEDKIYAWPEQESSCFDE</sequence>
<dbReference type="EMBL" id="DS231719">
    <property type="protein sequence ID" value="KNB16473.1"/>
    <property type="molecule type" value="Genomic_DNA"/>
</dbReference>
<dbReference type="Proteomes" id="UP000009097">
    <property type="component" value="Unassembled WGS sequence"/>
</dbReference>